<evidence type="ECO:0000256" key="5">
    <source>
        <dbReference type="ARBA" id="ARBA00022989"/>
    </source>
</evidence>
<keyword evidence="6 7" id="KW-0472">Membrane</keyword>
<dbReference type="SUPFAM" id="SSF53448">
    <property type="entry name" value="Nucleotide-diphospho-sugar transferases"/>
    <property type="match status" value="1"/>
</dbReference>
<keyword evidence="10" id="KW-1185">Reference proteome</keyword>
<feature type="transmembrane region" description="Helical" evidence="7">
    <location>
        <begin position="250"/>
        <end position="273"/>
    </location>
</feature>
<evidence type="ECO:0000256" key="1">
    <source>
        <dbReference type="ARBA" id="ARBA00004141"/>
    </source>
</evidence>
<dbReference type="Proteomes" id="UP001143486">
    <property type="component" value="Unassembled WGS sequence"/>
</dbReference>
<dbReference type="AlphaFoldDB" id="A0A9W6IKG7"/>
<proteinExistence type="predicted"/>
<dbReference type="EMBL" id="BSFE01000003">
    <property type="protein sequence ID" value="GLK51932.1"/>
    <property type="molecule type" value="Genomic_DNA"/>
</dbReference>
<dbReference type="CDD" id="cd04187">
    <property type="entry name" value="DPM1_like_bac"/>
    <property type="match status" value="1"/>
</dbReference>
<dbReference type="PANTHER" id="PTHR48090">
    <property type="entry name" value="UNDECAPRENYL-PHOSPHATE 4-DEOXY-4-FORMAMIDO-L-ARABINOSE TRANSFERASE-RELATED"/>
    <property type="match status" value="1"/>
</dbReference>
<keyword evidence="4 7" id="KW-0812">Transmembrane</keyword>
<evidence type="ECO:0000256" key="2">
    <source>
        <dbReference type="ARBA" id="ARBA00022676"/>
    </source>
</evidence>
<gene>
    <name evidence="9" type="ORF">GCM10017621_14400</name>
</gene>
<dbReference type="Pfam" id="PF00535">
    <property type="entry name" value="Glycos_transf_2"/>
    <property type="match status" value="1"/>
</dbReference>
<feature type="transmembrane region" description="Helical" evidence="7">
    <location>
        <begin position="285"/>
        <end position="310"/>
    </location>
</feature>
<name>A0A9W6IKG7_9PROT</name>
<feature type="domain" description="Glycosyltransferase 2-like" evidence="8">
    <location>
        <begin position="29"/>
        <end position="186"/>
    </location>
</feature>
<evidence type="ECO:0000256" key="4">
    <source>
        <dbReference type="ARBA" id="ARBA00022692"/>
    </source>
</evidence>
<dbReference type="RefSeq" id="WP_271186295.1">
    <property type="nucleotide sequence ID" value="NZ_BSFE01000003.1"/>
</dbReference>
<reference evidence="9" key="1">
    <citation type="journal article" date="2014" name="Int. J. Syst. Evol. Microbiol.">
        <title>Complete genome sequence of Corynebacterium casei LMG S-19264T (=DSM 44701T), isolated from a smear-ripened cheese.</title>
        <authorList>
            <consortium name="US DOE Joint Genome Institute (JGI-PGF)"/>
            <person name="Walter F."/>
            <person name="Albersmeier A."/>
            <person name="Kalinowski J."/>
            <person name="Ruckert C."/>
        </authorList>
    </citation>
    <scope>NUCLEOTIDE SEQUENCE</scope>
    <source>
        <strain evidence="9">VKM B-1513</strain>
    </source>
</reference>
<evidence type="ECO:0000256" key="3">
    <source>
        <dbReference type="ARBA" id="ARBA00022679"/>
    </source>
</evidence>
<evidence type="ECO:0000313" key="10">
    <source>
        <dbReference type="Proteomes" id="UP001143486"/>
    </source>
</evidence>
<dbReference type="InterPro" id="IPR050256">
    <property type="entry name" value="Glycosyltransferase_2"/>
</dbReference>
<comment type="subcellular location">
    <subcellularLocation>
        <location evidence="1">Membrane</location>
        <topology evidence="1">Multi-pass membrane protein</topology>
    </subcellularLocation>
</comment>
<keyword evidence="3 9" id="KW-0808">Transferase</keyword>
<evidence type="ECO:0000256" key="7">
    <source>
        <dbReference type="SAM" id="Phobius"/>
    </source>
</evidence>
<organism evidence="9 10">
    <name type="scientific">Maricaulis virginensis</name>
    <dbReference type="NCBI Taxonomy" id="144022"/>
    <lineage>
        <taxon>Bacteria</taxon>
        <taxon>Pseudomonadati</taxon>
        <taxon>Pseudomonadota</taxon>
        <taxon>Alphaproteobacteria</taxon>
        <taxon>Maricaulales</taxon>
        <taxon>Maricaulaceae</taxon>
        <taxon>Maricaulis</taxon>
    </lineage>
</organism>
<dbReference type="GO" id="GO:0016757">
    <property type="term" value="F:glycosyltransferase activity"/>
    <property type="evidence" value="ECO:0007669"/>
    <property type="project" value="UniProtKB-KW"/>
</dbReference>
<evidence type="ECO:0000256" key="6">
    <source>
        <dbReference type="ARBA" id="ARBA00023136"/>
    </source>
</evidence>
<dbReference type="InterPro" id="IPR001173">
    <property type="entry name" value="Glyco_trans_2-like"/>
</dbReference>
<keyword evidence="2" id="KW-0328">Glycosyltransferase</keyword>
<keyword evidence="5 7" id="KW-1133">Transmembrane helix</keyword>
<dbReference type="PANTHER" id="PTHR48090:SF1">
    <property type="entry name" value="PROPHAGE BACTOPRENOL GLUCOSYL TRANSFERASE HOMOLOG"/>
    <property type="match status" value="1"/>
</dbReference>
<evidence type="ECO:0000259" key="8">
    <source>
        <dbReference type="Pfam" id="PF00535"/>
    </source>
</evidence>
<dbReference type="InterPro" id="IPR029044">
    <property type="entry name" value="Nucleotide-diphossugar_trans"/>
</dbReference>
<reference evidence="9" key="2">
    <citation type="submission" date="2023-01" db="EMBL/GenBank/DDBJ databases">
        <authorList>
            <person name="Sun Q."/>
            <person name="Evtushenko L."/>
        </authorList>
    </citation>
    <scope>NUCLEOTIDE SEQUENCE</scope>
    <source>
        <strain evidence="9">VKM B-1513</strain>
    </source>
</reference>
<dbReference type="Gene3D" id="3.90.550.10">
    <property type="entry name" value="Spore Coat Polysaccharide Biosynthesis Protein SpsA, Chain A"/>
    <property type="match status" value="1"/>
</dbReference>
<evidence type="ECO:0000313" key="9">
    <source>
        <dbReference type="EMBL" id="GLK51932.1"/>
    </source>
</evidence>
<accession>A0A9W6IKG7</accession>
<sequence length="344" mass="36968">MSVHQPVPQISAPHVGATPDDADLPEVAVIVPVYKGAAMLGELVRRLRETLRGIDARYQIVLVDDRSPDDSWAGILAESAADPGVLGVRLSRNFGQHAAISAGMAHARARWYVVMDCDLQDPPEAIADLYRHAIETGADVVIAERETSGLGAGRNLGSSLFNTALRWSSGLEVSSKFGNFRIFSDKVAAAFRAYPEQLRLFPAIMTQLGFETRRLRLPRNERAEGKSSYNLFKLAKLGLETIIAYSEKPLWLMTGVGVAVCIASVLFGLTITVNALVNGISVPGYASLASLISFLGGLQVFLISLVGLYVGRALAEAKRRPVFIVDTLAAAGASDTPPRPKDTP</sequence>
<comment type="caution">
    <text evidence="9">The sequence shown here is derived from an EMBL/GenBank/DDBJ whole genome shotgun (WGS) entry which is preliminary data.</text>
</comment>
<dbReference type="GO" id="GO:0005886">
    <property type="term" value="C:plasma membrane"/>
    <property type="evidence" value="ECO:0007669"/>
    <property type="project" value="TreeGrafter"/>
</dbReference>
<protein>
    <submittedName>
        <fullName evidence="9">Glucosyl transferase</fullName>
    </submittedName>
</protein>